<evidence type="ECO:0000313" key="4">
    <source>
        <dbReference type="EMBL" id="CAH1783198.1"/>
    </source>
</evidence>
<feature type="transmembrane region" description="Helical" evidence="2">
    <location>
        <begin position="605"/>
        <end position="630"/>
    </location>
</feature>
<keyword evidence="3" id="KW-0732">Signal</keyword>
<feature type="compositionally biased region" description="Acidic residues" evidence="1">
    <location>
        <begin position="329"/>
        <end position="341"/>
    </location>
</feature>
<keyword evidence="2" id="KW-0812">Transmembrane</keyword>
<feature type="compositionally biased region" description="Polar residues" evidence="1">
    <location>
        <begin position="669"/>
        <end position="678"/>
    </location>
</feature>
<feature type="compositionally biased region" description="Low complexity" evidence="1">
    <location>
        <begin position="695"/>
        <end position="709"/>
    </location>
</feature>
<evidence type="ECO:0000313" key="5">
    <source>
        <dbReference type="Proteomes" id="UP000749559"/>
    </source>
</evidence>
<gene>
    <name evidence="4" type="ORF">OFUS_LOCUS9559</name>
</gene>
<feature type="compositionally biased region" description="Polar residues" evidence="1">
    <location>
        <begin position="515"/>
        <end position="542"/>
    </location>
</feature>
<protein>
    <submittedName>
        <fullName evidence="4">Uncharacterized protein</fullName>
    </submittedName>
</protein>
<accession>A0A8S4NS02</accession>
<comment type="caution">
    <text evidence="4">The sequence shown here is derived from an EMBL/GenBank/DDBJ whole genome shotgun (WGS) entry which is preliminary data.</text>
</comment>
<proteinExistence type="predicted"/>
<keyword evidence="2" id="KW-1133">Transmembrane helix</keyword>
<evidence type="ECO:0000256" key="1">
    <source>
        <dbReference type="SAM" id="MobiDB-lite"/>
    </source>
</evidence>
<feature type="region of interest" description="Disordered" evidence="1">
    <location>
        <begin position="515"/>
        <end position="545"/>
    </location>
</feature>
<feature type="chain" id="PRO_5035899302" evidence="3">
    <location>
        <begin position="24"/>
        <end position="760"/>
    </location>
</feature>
<keyword evidence="2" id="KW-0472">Membrane</keyword>
<name>A0A8S4NS02_OWEFU</name>
<feature type="signal peptide" evidence="3">
    <location>
        <begin position="1"/>
        <end position="23"/>
    </location>
</feature>
<feature type="region of interest" description="Disordered" evidence="1">
    <location>
        <begin position="669"/>
        <end position="709"/>
    </location>
</feature>
<evidence type="ECO:0000256" key="2">
    <source>
        <dbReference type="SAM" id="Phobius"/>
    </source>
</evidence>
<reference evidence="4" key="1">
    <citation type="submission" date="2022-03" db="EMBL/GenBank/DDBJ databases">
        <authorList>
            <person name="Martin C."/>
        </authorList>
    </citation>
    <scope>NUCLEOTIDE SEQUENCE</scope>
</reference>
<evidence type="ECO:0000256" key="3">
    <source>
        <dbReference type="SAM" id="SignalP"/>
    </source>
</evidence>
<keyword evidence="5" id="KW-1185">Reference proteome</keyword>
<sequence length="760" mass="84183">MKQILKMQLLFILWNLLTRTSWTIPFGSSGYDTTPQIANNIDNLSSAIHEEVHAESNRDLQESEFERMDNTQDVTRESFDIEENLNVISDKPDEYINGSIHEEIESKTMENDGDVKVAHTGIGGSSTNSNTIYTEYNKAQIQENGDVSNAIDTTSNDFDDGFNVGITNPNKDHTNEAEIENNITNNTTNAHLNSDTDTNMTEDEILDGNNIIPNDAQPALSISRNENKDGLIDADTHENEEHTSSGDISPVIPDYPDEGMQYMGDIMRQFIDSIEHNYPNRINSMNGKIEGPHVGVNHALDKISGEKDDSDDVNNEIKDVQGEVGSLNENDDEAPMEEIDGSPDVTTETGDTTIELTTLPHKITENGTAWVNNEGTIPDEVQGQNVDMGEDMITETNEITGFDTDKKHETPNHNVVGDVYASVHPRNNTGYNTPPMIHFIFEQVTPESVPSTDQDNTLGNIISEDMWIDDIREAGVGVLEEQKLYSEQTIGDYTPVTGIINATSVDNYTSSINEQITDNSTENRYNKTSNLDSPGQDNQTNVDDFDDDRHIKIDTTYVVSVISTGNDTVADYSNTTLNGNVTGNGTVKSDFIGFLSKHQFSWIDIIIATVCSIGAVLFIVQGIFFLHFCVTKCRCHLAKDFTPHQPLTPPGEQTAQSVYTVKMDSVKIKSSTHTSYNKPNRHRRPKQSHDTLFQSGSMDSGSSTTSSVGTQYENTDAFVASFLSSDLIVELNDRDSACTEISDGFTFSRDFQLPEISTEL</sequence>
<dbReference type="OrthoDB" id="10689829at2759"/>
<dbReference type="AlphaFoldDB" id="A0A8S4NS02"/>
<dbReference type="Proteomes" id="UP000749559">
    <property type="component" value="Unassembled WGS sequence"/>
</dbReference>
<dbReference type="EMBL" id="CAIIXF020000005">
    <property type="protein sequence ID" value="CAH1783198.1"/>
    <property type="molecule type" value="Genomic_DNA"/>
</dbReference>
<organism evidence="4 5">
    <name type="scientific">Owenia fusiformis</name>
    <name type="common">Polychaete worm</name>
    <dbReference type="NCBI Taxonomy" id="6347"/>
    <lineage>
        <taxon>Eukaryota</taxon>
        <taxon>Metazoa</taxon>
        <taxon>Spiralia</taxon>
        <taxon>Lophotrochozoa</taxon>
        <taxon>Annelida</taxon>
        <taxon>Polychaeta</taxon>
        <taxon>Sedentaria</taxon>
        <taxon>Canalipalpata</taxon>
        <taxon>Sabellida</taxon>
        <taxon>Oweniida</taxon>
        <taxon>Oweniidae</taxon>
        <taxon>Owenia</taxon>
    </lineage>
</organism>
<feature type="region of interest" description="Disordered" evidence="1">
    <location>
        <begin position="325"/>
        <end position="348"/>
    </location>
</feature>